<dbReference type="STRING" id="1108050.A0A0B7FQJ2"/>
<evidence type="ECO:0000256" key="4">
    <source>
        <dbReference type="ARBA" id="ARBA00009567"/>
    </source>
</evidence>
<evidence type="ECO:0000256" key="2">
    <source>
        <dbReference type="ARBA" id="ARBA00004496"/>
    </source>
</evidence>
<dbReference type="PANTHER" id="PTHR15641">
    <property type="entry name" value="ELONGATOR COMPLEX PROTEIN 5"/>
    <property type="match status" value="1"/>
</dbReference>
<dbReference type="PANTHER" id="PTHR15641:SF1">
    <property type="entry name" value="ELONGATOR COMPLEX PROTEIN 5"/>
    <property type="match status" value="1"/>
</dbReference>
<dbReference type="Pfam" id="PF10483">
    <property type="entry name" value="Elong_Iki1"/>
    <property type="match status" value="1"/>
</dbReference>
<keyword evidence="7" id="KW-0819">tRNA processing</keyword>
<proteinExistence type="inferred from homology"/>
<dbReference type="EMBL" id="LN679138">
    <property type="protein sequence ID" value="CEL59174.1"/>
    <property type="molecule type" value="Genomic_DNA"/>
</dbReference>
<protein>
    <recommendedName>
        <fullName evidence="5">Elongator complex protein 5</fullName>
    </recommendedName>
</protein>
<accession>A0A0B7FQJ2</accession>
<comment type="pathway">
    <text evidence="3">tRNA modification; 5-methoxycarbonylmethyl-2-thiouridine-tRNA biosynthesis.</text>
</comment>
<dbReference type="OrthoDB" id="166907at2759"/>
<comment type="subcellular location">
    <subcellularLocation>
        <location evidence="2">Cytoplasm</location>
    </subcellularLocation>
    <subcellularLocation>
        <location evidence="1">Nucleus</location>
    </subcellularLocation>
</comment>
<dbReference type="GO" id="GO:0005634">
    <property type="term" value="C:nucleus"/>
    <property type="evidence" value="ECO:0007669"/>
    <property type="project" value="UniProtKB-SubCell"/>
</dbReference>
<name>A0A0B7FQJ2_THACB</name>
<dbReference type="Proteomes" id="UP000059188">
    <property type="component" value="Unassembled WGS sequence"/>
</dbReference>
<evidence type="ECO:0000256" key="8">
    <source>
        <dbReference type="ARBA" id="ARBA00023242"/>
    </source>
</evidence>
<evidence type="ECO:0000313" key="9">
    <source>
        <dbReference type="EMBL" id="CEL59174.1"/>
    </source>
</evidence>
<organism evidence="9 10">
    <name type="scientific">Thanatephorus cucumeris (strain AG1-IB / isolate 7/3/14)</name>
    <name type="common">Lettuce bottom rot fungus</name>
    <name type="synonym">Rhizoctonia solani</name>
    <dbReference type="NCBI Taxonomy" id="1108050"/>
    <lineage>
        <taxon>Eukaryota</taxon>
        <taxon>Fungi</taxon>
        <taxon>Dikarya</taxon>
        <taxon>Basidiomycota</taxon>
        <taxon>Agaricomycotina</taxon>
        <taxon>Agaricomycetes</taxon>
        <taxon>Cantharellales</taxon>
        <taxon>Ceratobasidiaceae</taxon>
        <taxon>Rhizoctonia</taxon>
        <taxon>Rhizoctonia solani AG-1</taxon>
    </lineage>
</organism>
<dbReference type="InterPro" id="IPR019519">
    <property type="entry name" value="Elp5"/>
</dbReference>
<dbReference type="AlphaFoldDB" id="A0A0B7FQJ2"/>
<reference evidence="9 10" key="1">
    <citation type="submission" date="2014-11" db="EMBL/GenBank/DDBJ databases">
        <authorList>
            <person name="Wibberg Daniel"/>
        </authorList>
    </citation>
    <scope>NUCLEOTIDE SEQUENCE [LARGE SCALE GENOMIC DNA]</scope>
    <source>
        <strain evidence="9">Rhizoctonia solani AG1-IB 7/3/14</strain>
    </source>
</reference>
<dbReference type="GO" id="GO:0033588">
    <property type="term" value="C:elongator holoenzyme complex"/>
    <property type="evidence" value="ECO:0007669"/>
    <property type="project" value="InterPro"/>
</dbReference>
<dbReference type="GO" id="GO:0000049">
    <property type="term" value="F:tRNA binding"/>
    <property type="evidence" value="ECO:0007669"/>
    <property type="project" value="TreeGrafter"/>
</dbReference>
<keyword evidence="10" id="KW-1185">Reference proteome</keyword>
<evidence type="ECO:0000256" key="1">
    <source>
        <dbReference type="ARBA" id="ARBA00004123"/>
    </source>
</evidence>
<comment type="similarity">
    <text evidence="4">Belongs to the ELP5 family.</text>
</comment>
<dbReference type="GO" id="GO:0002098">
    <property type="term" value="P:tRNA wobble uridine modification"/>
    <property type="evidence" value="ECO:0007669"/>
    <property type="project" value="InterPro"/>
</dbReference>
<gene>
    <name evidence="9" type="ORF">RSOLAG1IB_09151</name>
</gene>
<evidence type="ECO:0000313" key="10">
    <source>
        <dbReference type="Proteomes" id="UP000059188"/>
    </source>
</evidence>
<evidence type="ECO:0000256" key="7">
    <source>
        <dbReference type="ARBA" id="ARBA00022694"/>
    </source>
</evidence>
<evidence type="ECO:0000256" key="6">
    <source>
        <dbReference type="ARBA" id="ARBA00022490"/>
    </source>
</evidence>
<sequence length="377" mass="41251">MTAPIRSQPESLLDPLGTSPSLLLIEHDLSSSLSSVLGQVVQDLLASQVQIIFISLFLPPGQYIGHLNSPLLHILDYSSVVPGYNSDPTPDLQSVVVTKLSSIPKGPIALIVDSADTIFADSSSHASTVQTLAKLFGNIAQHSSSSRLVLPISSRSPLLPSLISATFQARAPELQPPPIHTLVHLVLHSPILFSHLVHQYHLALPPVNTVPEPTTSRFWSVFTPVARRDTGERLAMTAETEELGGAIDNTNNLTNRDPTSGVAEIRTRSRAGGQKGVRIVLRPWRFDHKRSRIVWSDWNSIHGLRAYEPRDQDSVNTAPGIDSLSFNLQLSDAQQQARANVPLPYVNEAQADDSEIIYIPDQADDFDDDDPDDDLYI</sequence>
<dbReference type="GO" id="GO:0005829">
    <property type="term" value="C:cytosol"/>
    <property type="evidence" value="ECO:0007669"/>
    <property type="project" value="TreeGrafter"/>
</dbReference>
<dbReference type="UniPathway" id="UPA00988"/>
<evidence type="ECO:0000256" key="3">
    <source>
        <dbReference type="ARBA" id="ARBA00005043"/>
    </source>
</evidence>
<evidence type="ECO:0000256" key="5">
    <source>
        <dbReference type="ARBA" id="ARBA00020264"/>
    </source>
</evidence>
<keyword evidence="6" id="KW-0963">Cytoplasm</keyword>
<keyword evidence="8" id="KW-0539">Nucleus</keyword>